<evidence type="ECO:0000313" key="1">
    <source>
        <dbReference type="EMBL" id="VEL41999.1"/>
    </source>
</evidence>
<evidence type="ECO:0000313" key="2">
    <source>
        <dbReference type="Proteomes" id="UP000784294"/>
    </source>
</evidence>
<comment type="caution">
    <text evidence="1">The sequence shown here is derived from an EMBL/GenBank/DDBJ whole genome shotgun (WGS) entry which is preliminary data.</text>
</comment>
<name>A0A3S5CVB7_9PLAT</name>
<dbReference type="Proteomes" id="UP000784294">
    <property type="component" value="Unassembled WGS sequence"/>
</dbReference>
<dbReference type="EMBL" id="CAAALY010272011">
    <property type="protein sequence ID" value="VEL41999.1"/>
    <property type="molecule type" value="Genomic_DNA"/>
</dbReference>
<gene>
    <name evidence="1" type="ORF">PXEA_LOCUS35439</name>
</gene>
<accession>A0A3S5CVB7</accession>
<keyword evidence="2" id="KW-1185">Reference proteome</keyword>
<organism evidence="1 2">
    <name type="scientific">Protopolystoma xenopodis</name>
    <dbReference type="NCBI Taxonomy" id="117903"/>
    <lineage>
        <taxon>Eukaryota</taxon>
        <taxon>Metazoa</taxon>
        <taxon>Spiralia</taxon>
        <taxon>Lophotrochozoa</taxon>
        <taxon>Platyhelminthes</taxon>
        <taxon>Monogenea</taxon>
        <taxon>Polyopisthocotylea</taxon>
        <taxon>Polystomatidea</taxon>
        <taxon>Polystomatidae</taxon>
        <taxon>Protopolystoma</taxon>
    </lineage>
</organism>
<protein>
    <submittedName>
        <fullName evidence="1">Uncharacterized protein</fullName>
    </submittedName>
</protein>
<dbReference type="AlphaFoldDB" id="A0A3S5CVB7"/>
<reference evidence="1" key="1">
    <citation type="submission" date="2018-11" db="EMBL/GenBank/DDBJ databases">
        <authorList>
            <consortium name="Pathogen Informatics"/>
        </authorList>
    </citation>
    <scope>NUCLEOTIDE SEQUENCE</scope>
</reference>
<sequence length="154" mass="16883">MLYSCTCRRTEVSGCIADQLGRISKLVSKYAAVQSPELPEADESEKEQTHTDEVSISYSGLDIIGILQNRIKSMRSKLGSIAPQMPFFARRQSAGKFVVSSACFWPLIYTQDPTNGRKSATNRLSPGLTPLTAIALSWLPFITYDTFLGGIPAC</sequence>
<proteinExistence type="predicted"/>